<sequence length="69" mass="8012">MECERHGDVLTSLFKYWVDMEVIKKEFSYNILCENYSVPDKLLSCSIKAEKRAKVADVENMFIVFNAAT</sequence>
<organism evidence="1 2">
    <name type="scientific">Clunio marinus</name>
    <dbReference type="NCBI Taxonomy" id="568069"/>
    <lineage>
        <taxon>Eukaryota</taxon>
        <taxon>Metazoa</taxon>
        <taxon>Ecdysozoa</taxon>
        <taxon>Arthropoda</taxon>
        <taxon>Hexapoda</taxon>
        <taxon>Insecta</taxon>
        <taxon>Pterygota</taxon>
        <taxon>Neoptera</taxon>
        <taxon>Endopterygota</taxon>
        <taxon>Diptera</taxon>
        <taxon>Nematocera</taxon>
        <taxon>Chironomoidea</taxon>
        <taxon>Chironomidae</taxon>
        <taxon>Clunio</taxon>
    </lineage>
</organism>
<reference evidence="1 2" key="1">
    <citation type="submission" date="2015-04" db="EMBL/GenBank/DDBJ databases">
        <authorList>
            <person name="Syromyatnikov M.Y."/>
            <person name="Popov V.N."/>
        </authorList>
    </citation>
    <scope>NUCLEOTIDE SEQUENCE [LARGE SCALE GENOMIC DNA]</scope>
</reference>
<evidence type="ECO:0000313" key="1">
    <source>
        <dbReference type="EMBL" id="CRK96687.1"/>
    </source>
</evidence>
<dbReference type="AlphaFoldDB" id="A0A1J1I8R8"/>
<dbReference type="Proteomes" id="UP000183832">
    <property type="component" value="Unassembled WGS sequence"/>
</dbReference>
<name>A0A1J1I8R8_9DIPT</name>
<evidence type="ECO:0000313" key="2">
    <source>
        <dbReference type="Proteomes" id="UP000183832"/>
    </source>
</evidence>
<dbReference type="EMBL" id="CVRI01000044">
    <property type="protein sequence ID" value="CRK96687.1"/>
    <property type="molecule type" value="Genomic_DNA"/>
</dbReference>
<accession>A0A1J1I8R8</accession>
<proteinExistence type="predicted"/>
<keyword evidence="2" id="KW-1185">Reference proteome</keyword>
<gene>
    <name evidence="1" type="ORF">CLUMA_CG010137</name>
</gene>
<protein>
    <submittedName>
        <fullName evidence="1">CLUMA_CG010137, isoform A</fullName>
    </submittedName>
</protein>